<dbReference type="OrthoDB" id="3109416at2759"/>
<sequence>MSADTYTFSGALTLKRVQTRSAAACVSSLKISPLPHELLAVGDTKGVLTIHRLNSNLEIFRKKAVGRSRQLIAIRALTWNPQHPNELYVGFANGDLISYRLRLDVDATDYEDPSSFLAFEGPIHDLVIAPSGAELFVVFGTSVAVVREGTRAHLTVPLESRPTRLILDMNVIIVIFMVAEPGVSPAAIAYDLHSHEVRWRLFTSCHDMILSGAISHDHRHPKITILHATKGAETYTLPNLDHVSTVFPGRSFPSVVDIAYVDHDTFVCGSSIGGLLFANVISGQTSEISATVRATYMLTRLDVARLRGSHTRVVTIDGNLLSPFCDVLDFTETVLPRSRSRSNWTYSALALLAAMSIIYFQASEGGAIAMSSLSAAIGDLSSTVFGSPEPPTLSPSALSSPELPFPESPPEPSPSAPAELEASGSASSDALSSSPIISPDPPSSSVLDLPPPNSPAPEPSSQVQDSPSPSASAEFEDAGSASPDPLSSSPIISPESITLDLPPPNSPASAPEPSSQLQGSPMSIRSSDYQPREPGPPPSHETESELDSSPPSGSDSGTGLSAPALDNPEYTQLPLVPSADQHSGQASPPRARSVPPDHAGNPVTIATLAPAATVTITRDVQIDKASVGSVGGLVFGVILGITVTLVSMAFVYNSAAVRDWFAGDLSTTLKEPTQPMSSTSTSKPTPSTSTTSAEVKDE</sequence>
<proteinExistence type="predicted"/>
<dbReference type="GeneID" id="59381074"/>
<feature type="compositionally biased region" description="Polar residues" evidence="1">
    <location>
        <begin position="516"/>
        <end position="529"/>
    </location>
</feature>
<feature type="compositionally biased region" description="Low complexity" evidence="1">
    <location>
        <begin position="416"/>
        <end position="448"/>
    </location>
</feature>
<feature type="compositionally biased region" description="Low complexity" evidence="1">
    <location>
        <begin position="547"/>
        <end position="561"/>
    </location>
</feature>
<feature type="compositionally biased region" description="Low complexity" evidence="1">
    <location>
        <begin position="459"/>
        <end position="473"/>
    </location>
</feature>
<feature type="compositionally biased region" description="Pro residues" evidence="1">
    <location>
        <begin position="403"/>
        <end position="415"/>
    </location>
</feature>
<keyword evidence="4" id="KW-1185">Reference proteome</keyword>
<evidence type="ECO:0000256" key="2">
    <source>
        <dbReference type="SAM" id="Phobius"/>
    </source>
</evidence>
<keyword evidence="2" id="KW-1133">Transmembrane helix</keyword>
<dbReference type="Proteomes" id="UP000623687">
    <property type="component" value="Unassembled WGS sequence"/>
</dbReference>
<evidence type="ECO:0000256" key="1">
    <source>
        <dbReference type="SAM" id="MobiDB-lite"/>
    </source>
</evidence>
<keyword evidence="2" id="KW-0812">Transmembrane</keyword>
<feature type="compositionally biased region" description="Low complexity" evidence="1">
    <location>
        <begin position="480"/>
        <end position="497"/>
    </location>
</feature>
<feature type="transmembrane region" description="Helical" evidence="2">
    <location>
        <begin position="630"/>
        <end position="652"/>
    </location>
</feature>
<dbReference type="InterPro" id="IPR036322">
    <property type="entry name" value="WD40_repeat_dom_sf"/>
</dbReference>
<evidence type="ECO:0000313" key="4">
    <source>
        <dbReference type="Proteomes" id="UP000623687"/>
    </source>
</evidence>
<accession>A0A8H6ZKQ3</accession>
<feature type="region of interest" description="Disordered" evidence="1">
    <location>
        <begin position="670"/>
        <end position="698"/>
    </location>
</feature>
<evidence type="ECO:0000313" key="3">
    <source>
        <dbReference type="EMBL" id="KAF7420738.1"/>
    </source>
</evidence>
<feature type="compositionally biased region" description="Low complexity" evidence="1">
    <location>
        <begin position="672"/>
        <end position="692"/>
    </location>
</feature>
<dbReference type="InterPro" id="IPR015943">
    <property type="entry name" value="WD40/YVTN_repeat-like_dom_sf"/>
</dbReference>
<dbReference type="RefSeq" id="XP_036626596.1">
    <property type="nucleotide sequence ID" value="XM_036780741.1"/>
</dbReference>
<comment type="caution">
    <text evidence="3">The sequence shown here is derived from an EMBL/GenBank/DDBJ whole genome shotgun (WGS) entry which is preliminary data.</text>
</comment>
<dbReference type="AlphaFoldDB" id="A0A8H6ZKQ3"/>
<gene>
    <name evidence="3" type="ORF">PC9H_011256</name>
</gene>
<dbReference type="EMBL" id="JACETU010000009">
    <property type="protein sequence ID" value="KAF7420738.1"/>
    <property type="molecule type" value="Genomic_DNA"/>
</dbReference>
<keyword evidence="2" id="KW-0472">Membrane</keyword>
<organism evidence="3 4">
    <name type="scientific">Pleurotus ostreatus</name>
    <name type="common">Oyster mushroom</name>
    <name type="synonym">White-rot fungus</name>
    <dbReference type="NCBI Taxonomy" id="5322"/>
    <lineage>
        <taxon>Eukaryota</taxon>
        <taxon>Fungi</taxon>
        <taxon>Dikarya</taxon>
        <taxon>Basidiomycota</taxon>
        <taxon>Agaricomycotina</taxon>
        <taxon>Agaricomycetes</taxon>
        <taxon>Agaricomycetidae</taxon>
        <taxon>Agaricales</taxon>
        <taxon>Pleurotineae</taxon>
        <taxon>Pleurotaceae</taxon>
        <taxon>Pleurotus</taxon>
    </lineage>
</organism>
<name>A0A8H6ZKQ3_PLEOS</name>
<feature type="region of interest" description="Disordered" evidence="1">
    <location>
        <begin position="387"/>
        <end position="603"/>
    </location>
</feature>
<protein>
    <submittedName>
        <fullName evidence="3">Uncharacterized protein</fullName>
    </submittedName>
</protein>
<dbReference type="Gene3D" id="2.130.10.10">
    <property type="entry name" value="YVTN repeat-like/Quinoprotein amine dehydrogenase"/>
    <property type="match status" value="1"/>
</dbReference>
<reference evidence="3" key="1">
    <citation type="submission" date="2019-07" db="EMBL/GenBank/DDBJ databases">
        <authorList>
            <person name="Palmer J.M."/>
        </authorList>
    </citation>
    <scope>NUCLEOTIDE SEQUENCE</scope>
    <source>
        <strain evidence="3">PC9</strain>
    </source>
</reference>
<feature type="compositionally biased region" description="Pro residues" evidence="1">
    <location>
        <begin position="449"/>
        <end position="458"/>
    </location>
</feature>
<dbReference type="VEuPathDB" id="FungiDB:PC9H_011256"/>
<dbReference type="SUPFAM" id="SSF50978">
    <property type="entry name" value="WD40 repeat-like"/>
    <property type="match status" value="1"/>
</dbReference>